<dbReference type="Proteomes" id="UP000198345">
    <property type="component" value="Unassembled WGS sequence"/>
</dbReference>
<organism evidence="2 3">
    <name type="scientific">Flavobacterium hercynium</name>
    <dbReference type="NCBI Taxonomy" id="387094"/>
    <lineage>
        <taxon>Bacteria</taxon>
        <taxon>Pseudomonadati</taxon>
        <taxon>Bacteroidota</taxon>
        <taxon>Flavobacteriia</taxon>
        <taxon>Flavobacteriales</taxon>
        <taxon>Flavobacteriaceae</taxon>
        <taxon>Flavobacterium</taxon>
    </lineage>
</organism>
<dbReference type="AlphaFoldDB" id="A0A226GP65"/>
<keyword evidence="1" id="KW-0812">Transmembrane</keyword>
<evidence type="ECO:0000256" key="1">
    <source>
        <dbReference type="SAM" id="Phobius"/>
    </source>
</evidence>
<name>A0A226GP65_9FLAO</name>
<gene>
    <name evidence="2" type="ORF">B0A66_22390</name>
</gene>
<keyword evidence="3" id="KW-1185">Reference proteome</keyword>
<feature type="transmembrane region" description="Helical" evidence="1">
    <location>
        <begin position="115"/>
        <end position="138"/>
    </location>
</feature>
<proteinExistence type="predicted"/>
<dbReference type="RefSeq" id="WP_089052061.1">
    <property type="nucleotide sequence ID" value="NZ_FXTV01000004.1"/>
</dbReference>
<keyword evidence="1" id="KW-0472">Membrane</keyword>
<feature type="transmembrane region" description="Helical" evidence="1">
    <location>
        <begin position="52"/>
        <end position="71"/>
    </location>
</feature>
<sequence>MIKEYMKEYVDLWKSIFDVVKPIAKKYFILFAAINFLCVLIIYQIAEFSENKNLIITITNFFFFLTFMFGAIKSKIPKITRKIFGRILLAAILIGFLNALQVFGNIDIDNQGYGIVLIMLVCIIVYPIFVTISILIFNVFKKDQISNLELVIYFVILLCITMMVTQLNIDDFSG</sequence>
<keyword evidence="1" id="KW-1133">Transmembrane helix</keyword>
<evidence type="ECO:0000313" key="3">
    <source>
        <dbReference type="Proteomes" id="UP000198345"/>
    </source>
</evidence>
<protein>
    <submittedName>
        <fullName evidence="2">Uncharacterized protein</fullName>
    </submittedName>
</protein>
<feature type="transmembrane region" description="Helical" evidence="1">
    <location>
        <begin position="27"/>
        <end position="46"/>
    </location>
</feature>
<reference evidence="2 3" key="1">
    <citation type="submission" date="2016-11" db="EMBL/GenBank/DDBJ databases">
        <title>Whole genomes of Flavobacteriaceae.</title>
        <authorList>
            <person name="Stine C."/>
            <person name="Li C."/>
            <person name="Tadesse D."/>
        </authorList>
    </citation>
    <scope>NUCLEOTIDE SEQUENCE [LARGE SCALE GENOMIC DNA]</scope>
    <source>
        <strain evidence="2 3">DSM 18292</strain>
    </source>
</reference>
<accession>A0A226GP65</accession>
<feature type="transmembrane region" description="Helical" evidence="1">
    <location>
        <begin position="150"/>
        <end position="169"/>
    </location>
</feature>
<evidence type="ECO:0000313" key="2">
    <source>
        <dbReference type="EMBL" id="OXA83308.1"/>
    </source>
</evidence>
<dbReference type="EMBL" id="MUGW01000084">
    <property type="protein sequence ID" value="OXA83308.1"/>
    <property type="molecule type" value="Genomic_DNA"/>
</dbReference>
<feature type="transmembrane region" description="Helical" evidence="1">
    <location>
        <begin position="83"/>
        <end position="103"/>
    </location>
</feature>
<comment type="caution">
    <text evidence="2">The sequence shown here is derived from an EMBL/GenBank/DDBJ whole genome shotgun (WGS) entry which is preliminary data.</text>
</comment>